<dbReference type="SUPFAM" id="SSF52283">
    <property type="entry name" value="Formate/glycerate dehydrogenase catalytic domain-like"/>
    <property type="match status" value="1"/>
</dbReference>
<protein>
    <submittedName>
        <fullName evidence="7">D-2-hydroxyacid dehydrogenase</fullName>
    </submittedName>
</protein>
<keyword evidence="2 4" id="KW-0560">Oxidoreductase</keyword>
<dbReference type="GO" id="GO:0051287">
    <property type="term" value="F:NAD binding"/>
    <property type="evidence" value="ECO:0007669"/>
    <property type="project" value="InterPro"/>
</dbReference>
<dbReference type="InterPro" id="IPR006140">
    <property type="entry name" value="D-isomer_DH_NAD-bd"/>
</dbReference>
<evidence type="ECO:0000259" key="5">
    <source>
        <dbReference type="Pfam" id="PF00389"/>
    </source>
</evidence>
<organism evidence="7 8">
    <name type="scientific">Xanthocytophaga flava</name>
    <dbReference type="NCBI Taxonomy" id="3048013"/>
    <lineage>
        <taxon>Bacteria</taxon>
        <taxon>Pseudomonadati</taxon>
        <taxon>Bacteroidota</taxon>
        <taxon>Cytophagia</taxon>
        <taxon>Cytophagales</taxon>
        <taxon>Rhodocytophagaceae</taxon>
        <taxon>Xanthocytophaga</taxon>
    </lineage>
</organism>
<dbReference type="PANTHER" id="PTHR43761">
    <property type="entry name" value="D-ISOMER SPECIFIC 2-HYDROXYACID DEHYDROGENASE FAMILY PROTEIN (AFU_ORTHOLOGUE AFUA_1G13630)"/>
    <property type="match status" value="1"/>
</dbReference>
<feature type="domain" description="D-isomer specific 2-hydroxyacid dehydrogenase catalytic" evidence="5">
    <location>
        <begin position="19"/>
        <end position="315"/>
    </location>
</feature>
<gene>
    <name evidence="7" type="ORF">QNI16_13500</name>
</gene>
<comment type="similarity">
    <text evidence="1 4">Belongs to the D-isomer specific 2-hydroxyacid dehydrogenase family.</text>
</comment>
<evidence type="ECO:0000313" key="7">
    <source>
        <dbReference type="EMBL" id="MDJ1481508.1"/>
    </source>
</evidence>
<accession>A0AAE3QRT9</accession>
<comment type="caution">
    <text evidence="7">The sequence shown here is derived from an EMBL/GenBank/DDBJ whole genome shotgun (WGS) entry which is preliminary data.</text>
</comment>
<dbReference type="PROSITE" id="PS00670">
    <property type="entry name" value="D_2_HYDROXYACID_DH_2"/>
    <property type="match status" value="1"/>
</dbReference>
<dbReference type="FunFam" id="3.40.50.720:FF:000203">
    <property type="entry name" value="D-3-phosphoglycerate dehydrogenase (SerA)"/>
    <property type="match status" value="1"/>
</dbReference>
<evidence type="ECO:0000256" key="1">
    <source>
        <dbReference type="ARBA" id="ARBA00005854"/>
    </source>
</evidence>
<evidence type="ECO:0000256" key="4">
    <source>
        <dbReference type="RuleBase" id="RU003719"/>
    </source>
</evidence>
<dbReference type="EMBL" id="JASJOS010000005">
    <property type="protein sequence ID" value="MDJ1481508.1"/>
    <property type="molecule type" value="Genomic_DNA"/>
</dbReference>
<dbReference type="InterPro" id="IPR006139">
    <property type="entry name" value="D-isomer_2_OHA_DH_cat_dom"/>
</dbReference>
<proteinExistence type="inferred from homology"/>
<dbReference type="AlphaFoldDB" id="A0AAE3QRT9"/>
<keyword evidence="3" id="KW-0520">NAD</keyword>
<evidence type="ECO:0000256" key="3">
    <source>
        <dbReference type="ARBA" id="ARBA00023027"/>
    </source>
</evidence>
<dbReference type="Pfam" id="PF02826">
    <property type="entry name" value="2-Hacid_dh_C"/>
    <property type="match status" value="1"/>
</dbReference>
<sequence length="316" mass="35349">MKIIFLDAETFGEVPLLSSLKELGDLIIYPVTTPDQTLSRIHDADIVLTNKVVLDRAVLEKSTHLKLICVTATGINNVDVTFAQQRGILVKNAVGYAVDSVAQHTFTLLLALQEQILYYDQYVKSGGYTQSRTFTHLEREFRLLKGKRLGIIGLGDIGRGVAQIAEAFGMEVVYHSISGKQRPEKYKHVSWEDLLQLSDVISVHSPLTEQTRNLINAETLRQMKSTAILLNLGRGGIINETDLAKAIDEDQIAGAGLDVFEQEPMTIQNALLSVQKKHKLILTPHIAWAAVETRERLMEIVIDHIRNFVRNGQMQQ</sequence>
<dbReference type="GO" id="GO:0016616">
    <property type="term" value="F:oxidoreductase activity, acting on the CH-OH group of donors, NAD or NADP as acceptor"/>
    <property type="evidence" value="ECO:0007669"/>
    <property type="project" value="InterPro"/>
</dbReference>
<dbReference type="PANTHER" id="PTHR43761:SF1">
    <property type="entry name" value="D-ISOMER SPECIFIC 2-HYDROXYACID DEHYDROGENASE CATALYTIC DOMAIN-CONTAINING PROTEIN-RELATED"/>
    <property type="match status" value="1"/>
</dbReference>
<feature type="domain" description="D-isomer specific 2-hydroxyacid dehydrogenase NAD-binding" evidence="6">
    <location>
        <begin position="107"/>
        <end position="287"/>
    </location>
</feature>
<dbReference type="InterPro" id="IPR050418">
    <property type="entry name" value="D-iso_2-hydroxyacid_DH_PdxB"/>
</dbReference>
<reference evidence="7" key="1">
    <citation type="submission" date="2023-05" db="EMBL/GenBank/DDBJ databases">
        <authorList>
            <person name="Zhang X."/>
        </authorList>
    </citation>
    <scope>NUCLEOTIDE SEQUENCE</scope>
    <source>
        <strain evidence="7">YF14B1</strain>
    </source>
</reference>
<dbReference type="Proteomes" id="UP001241110">
    <property type="component" value="Unassembled WGS sequence"/>
</dbReference>
<dbReference type="NCBIfam" id="NF006263">
    <property type="entry name" value="PRK08410.1"/>
    <property type="match status" value="1"/>
</dbReference>
<dbReference type="CDD" id="cd12162">
    <property type="entry name" value="2-Hacid_dh_4"/>
    <property type="match status" value="1"/>
</dbReference>
<dbReference type="Gene3D" id="3.40.50.720">
    <property type="entry name" value="NAD(P)-binding Rossmann-like Domain"/>
    <property type="match status" value="2"/>
</dbReference>
<evidence type="ECO:0000259" key="6">
    <source>
        <dbReference type="Pfam" id="PF02826"/>
    </source>
</evidence>
<dbReference type="InterPro" id="IPR036291">
    <property type="entry name" value="NAD(P)-bd_dom_sf"/>
</dbReference>
<dbReference type="InterPro" id="IPR029753">
    <property type="entry name" value="D-isomer_DH_CS"/>
</dbReference>
<name>A0AAE3QRT9_9BACT</name>
<evidence type="ECO:0000256" key="2">
    <source>
        <dbReference type="ARBA" id="ARBA00023002"/>
    </source>
</evidence>
<dbReference type="PROSITE" id="PS00671">
    <property type="entry name" value="D_2_HYDROXYACID_DH_3"/>
    <property type="match status" value="1"/>
</dbReference>
<dbReference type="RefSeq" id="WP_313979364.1">
    <property type="nucleotide sequence ID" value="NZ_JASJOS010000005.1"/>
</dbReference>
<dbReference type="SUPFAM" id="SSF51735">
    <property type="entry name" value="NAD(P)-binding Rossmann-fold domains"/>
    <property type="match status" value="1"/>
</dbReference>
<evidence type="ECO:0000313" key="8">
    <source>
        <dbReference type="Proteomes" id="UP001241110"/>
    </source>
</evidence>
<dbReference type="Pfam" id="PF00389">
    <property type="entry name" value="2-Hacid_dh"/>
    <property type="match status" value="1"/>
</dbReference>